<evidence type="ECO:0000313" key="2">
    <source>
        <dbReference type="EMBL" id="GAA4300450.1"/>
    </source>
</evidence>
<name>A0ABP8FCJ7_9BACT</name>
<keyword evidence="1" id="KW-0472">Membrane</keyword>
<evidence type="ECO:0000256" key="1">
    <source>
        <dbReference type="SAM" id="Phobius"/>
    </source>
</evidence>
<protein>
    <submittedName>
        <fullName evidence="2">Uncharacterized protein</fullName>
    </submittedName>
</protein>
<gene>
    <name evidence="2" type="ORF">GCM10023183_10680</name>
</gene>
<feature type="transmembrane region" description="Helical" evidence="1">
    <location>
        <begin position="54"/>
        <end position="73"/>
    </location>
</feature>
<dbReference type="Proteomes" id="UP001501844">
    <property type="component" value="Unassembled WGS sequence"/>
</dbReference>
<dbReference type="EMBL" id="BAABGX010000001">
    <property type="protein sequence ID" value="GAA4300450.1"/>
    <property type="molecule type" value="Genomic_DNA"/>
</dbReference>
<keyword evidence="3" id="KW-1185">Reference proteome</keyword>
<reference evidence="3" key="1">
    <citation type="journal article" date="2019" name="Int. J. Syst. Evol. Microbiol.">
        <title>The Global Catalogue of Microorganisms (GCM) 10K type strain sequencing project: providing services to taxonomists for standard genome sequencing and annotation.</title>
        <authorList>
            <consortium name="The Broad Institute Genomics Platform"/>
            <consortium name="The Broad Institute Genome Sequencing Center for Infectious Disease"/>
            <person name="Wu L."/>
            <person name="Ma J."/>
        </authorList>
    </citation>
    <scope>NUCLEOTIDE SEQUENCE [LARGE SCALE GENOMIC DNA]</scope>
    <source>
        <strain evidence="3">JCM 17917</strain>
    </source>
</reference>
<organism evidence="2 3">
    <name type="scientific">Nibribacter koreensis</name>
    <dbReference type="NCBI Taxonomy" id="1084519"/>
    <lineage>
        <taxon>Bacteria</taxon>
        <taxon>Pseudomonadati</taxon>
        <taxon>Bacteroidota</taxon>
        <taxon>Cytophagia</taxon>
        <taxon>Cytophagales</taxon>
        <taxon>Hymenobacteraceae</taxon>
        <taxon>Nibribacter</taxon>
    </lineage>
</organism>
<accession>A0ABP8FCJ7</accession>
<keyword evidence="1" id="KW-1133">Transmembrane helix</keyword>
<comment type="caution">
    <text evidence="2">The sequence shown here is derived from an EMBL/GenBank/DDBJ whole genome shotgun (WGS) entry which is preliminary data.</text>
</comment>
<proteinExistence type="predicted"/>
<sequence>MKLVLKANFLKKVLMMTTPISEVHVQSFKMKKGQILVSEATLRIQGDSARKNKWLIVAATLCFTLLIGFRVYAHFFSA</sequence>
<keyword evidence="1" id="KW-0812">Transmembrane</keyword>
<evidence type="ECO:0000313" key="3">
    <source>
        <dbReference type="Proteomes" id="UP001501844"/>
    </source>
</evidence>